<dbReference type="EMBL" id="CAJNOK010083426">
    <property type="protein sequence ID" value="CAF1685892.1"/>
    <property type="molecule type" value="Genomic_DNA"/>
</dbReference>
<evidence type="ECO:0000313" key="1">
    <source>
        <dbReference type="EMBL" id="CAF1685892.1"/>
    </source>
</evidence>
<gene>
    <name evidence="1" type="ORF">OVA965_LOCUS46207</name>
    <name evidence="2" type="ORF">TMI583_LOCUS20503</name>
</gene>
<dbReference type="AlphaFoldDB" id="A0A8S2GCC1"/>
<sequence>VDIIDPFQGSLNDANITKEILEKTNSLAEWLRGDGQMIVDGGSRDVNEVFQDLGYDKHMPAFLKKGDKQHRTIDINSTNQGGPSKPFTVG</sequence>
<dbReference type="Proteomes" id="UP000682733">
    <property type="component" value="Unassembled WGS sequence"/>
</dbReference>
<proteinExistence type="predicted"/>
<protein>
    <submittedName>
        <fullName evidence="1">Uncharacterized protein</fullName>
    </submittedName>
</protein>
<evidence type="ECO:0000313" key="3">
    <source>
        <dbReference type="Proteomes" id="UP000677228"/>
    </source>
</evidence>
<evidence type="ECO:0000313" key="2">
    <source>
        <dbReference type="EMBL" id="CAF3895688.1"/>
    </source>
</evidence>
<accession>A0A8S2GCC1</accession>
<organism evidence="1 3">
    <name type="scientific">Didymodactylos carnosus</name>
    <dbReference type="NCBI Taxonomy" id="1234261"/>
    <lineage>
        <taxon>Eukaryota</taxon>
        <taxon>Metazoa</taxon>
        <taxon>Spiralia</taxon>
        <taxon>Gnathifera</taxon>
        <taxon>Rotifera</taxon>
        <taxon>Eurotatoria</taxon>
        <taxon>Bdelloidea</taxon>
        <taxon>Philodinida</taxon>
        <taxon>Philodinidae</taxon>
        <taxon>Didymodactylos</taxon>
    </lineage>
</organism>
<comment type="caution">
    <text evidence="1">The sequence shown here is derived from an EMBL/GenBank/DDBJ whole genome shotgun (WGS) entry which is preliminary data.</text>
</comment>
<dbReference type="Proteomes" id="UP000677228">
    <property type="component" value="Unassembled WGS sequence"/>
</dbReference>
<name>A0A8S2GCC1_9BILA</name>
<feature type="non-terminal residue" evidence="1">
    <location>
        <position position="1"/>
    </location>
</feature>
<dbReference type="EMBL" id="CAJOBA010017448">
    <property type="protein sequence ID" value="CAF3895688.1"/>
    <property type="molecule type" value="Genomic_DNA"/>
</dbReference>
<reference evidence="1" key="1">
    <citation type="submission" date="2021-02" db="EMBL/GenBank/DDBJ databases">
        <authorList>
            <person name="Nowell W R."/>
        </authorList>
    </citation>
    <scope>NUCLEOTIDE SEQUENCE</scope>
</reference>